<reference evidence="1 3" key="1">
    <citation type="submission" date="2019-07" db="EMBL/GenBank/DDBJ databases">
        <title>Whole genome shotgun sequence of Cellulomonas hominis NBRC 16055.</title>
        <authorList>
            <person name="Hosoyama A."/>
            <person name="Uohara A."/>
            <person name="Ohji S."/>
            <person name="Ichikawa N."/>
        </authorList>
    </citation>
    <scope>NUCLEOTIDE SEQUENCE [LARGE SCALE GENOMIC DNA]</scope>
    <source>
        <strain evidence="1 3">NBRC 16055</strain>
    </source>
</reference>
<sequence length="65" mass="6870">MAGLGEHITAMVRSHAAGDDAAFYSVALQVAAREARSGHHVLADDIRKTIDASRKSQPRLNVTGA</sequence>
<proteinExistence type="predicted"/>
<evidence type="ECO:0000313" key="3">
    <source>
        <dbReference type="Proteomes" id="UP000321723"/>
    </source>
</evidence>
<dbReference type="EMBL" id="JACHDN010000001">
    <property type="protein sequence ID" value="MBB5473244.1"/>
    <property type="molecule type" value="Genomic_DNA"/>
</dbReference>
<accession>A0A511FI25</accession>
<gene>
    <name evidence="1" type="ORF">CHO01_39890</name>
    <name evidence="2" type="ORF">HNR08_001980</name>
</gene>
<name>A0A511FI25_9CELL</name>
<dbReference type="Proteomes" id="UP000564629">
    <property type="component" value="Unassembled WGS sequence"/>
</dbReference>
<reference evidence="2 4" key="2">
    <citation type="submission" date="2020-08" db="EMBL/GenBank/DDBJ databases">
        <title>Sequencing the genomes of 1000 actinobacteria strains.</title>
        <authorList>
            <person name="Klenk H.-P."/>
        </authorList>
    </citation>
    <scope>NUCLEOTIDE SEQUENCE [LARGE SCALE GENOMIC DNA]</scope>
    <source>
        <strain evidence="2 4">DSM 9581</strain>
    </source>
</reference>
<comment type="caution">
    <text evidence="1">The sequence shown here is derived from an EMBL/GenBank/DDBJ whole genome shotgun (WGS) entry which is preliminary data.</text>
</comment>
<evidence type="ECO:0000313" key="4">
    <source>
        <dbReference type="Proteomes" id="UP000564629"/>
    </source>
</evidence>
<organism evidence="1 3">
    <name type="scientific">Cellulomonas hominis</name>
    <dbReference type="NCBI Taxonomy" id="156981"/>
    <lineage>
        <taxon>Bacteria</taxon>
        <taxon>Bacillati</taxon>
        <taxon>Actinomycetota</taxon>
        <taxon>Actinomycetes</taxon>
        <taxon>Micrococcales</taxon>
        <taxon>Cellulomonadaceae</taxon>
        <taxon>Cellulomonas</taxon>
    </lineage>
</organism>
<dbReference type="AlphaFoldDB" id="A0A511FI25"/>
<dbReference type="EMBL" id="BJVQ01000126">
    <property type="protein sequence ID" value="GEL48873.1"/>
    <property type="molecule type" value="Genomic_DNA"/>
</dbReference>
<evidence type="ECO:0000313" key="2">
    <source>
        <dbReference type="EMBL" id="MBB5473244.1"/>
    </source>
</evidence>
<dbReference type="RefSeq" id="WP_221286339.1">
    <property type="nucleotide sequence ID" value="NZ_BJVQ01000126.1"/>
</dbReference>
<keyword evidence="3" id="KW-1185">Reference proteome</keyword>
<evidence type="ECO:0000313" key="1">
    <source>
        <dbReference type="EMBL" id="GEL48873.1"/>
    </source>
</evidence>
<dbReference type="Proteomes" id="UP000321723">
    <property type="component" value="Unassembled WGS sequence"/>
</dbReference>
<protein>
    <submittedName>
        <fullName evidence="1">Uncharacterized protein</fullName>
    </submittedName>
</protein>